<accession>A0AAD1RZU3</accession>
<name>A0AAD1RZU3_PELCU</name>
<dbReference type="EMBL" id="OW240915">
    <property type="protein sequence ID" value="CAH2284754.1"/>
    <property type="molecule type" value="Genomic_DNA"/>
</dbReference>
<protein>
    <submittedName>
        <fullName evidence="1">Cell death activator CIDE-A</fullName>
    </submittedName>
</protein>
<dbReference type="AlphaFoldDB" id="A0AAD1RZU3"/>
<dbReference type="Proteomes" id="UP001295444">
    <property type="component" value="Chromosome 04"/>
</dbReference>
<gene>
    <name evidence="1" type="ORF">PECUL_23A029134</name>
</gene>
<evidence type="ECO:0000313" key="2">
    <source>
        <dbReference type="Proteomes" id="UP001295444"/>
    </source>
</evidence>
<dbReference type="PANTHER" id="PTHR12306">
    <property type="entry name" value="CELL DEATH ACTIVATOR CIDE"/>
    <property type="match status" value="1"/>
</dbReference>
<reference evidence="1" key="1">
    <citation type="submission" date="2022-03" db="EMBL/GenBank/DDBJ databases">
        <authorList>
            <person name="Alioto T."/>
            <person name="Alioto T."/>
            <person name="Gomez Garrido J."/>
        </authorList>
    </citation>
    <scope>NUCLEOTIDE SEQUENCE</scope>
</reference>
<dbReference type="PANTHER" id="PTHR12306:SF8">
    <property type="entry name" value="LIPID TRANSFERASE CIDEA"/>
    <property type="match status" value="1"/>
</dbReference>
<dbReference type="GO" id="GO:0042981">
    <property type="term" value="P:regulation of apoptotic process"/>
    <property type="evidence" value="ECO:0007669"/>
    <property type="project" value="TreeGrafter"/>
</dbReference>
<organism evidence="1 2">
    <name type="scientific">Pelobates cultripes</name>
    <name type="common">Western spadefoot toad</name>
    <dbReference type="NCBI Taxonomy" id="61616"/>
    <lineage>
        <taxon>Eukaryota</taxon>
        <taxon>Metazoa</taxon>
        <taxon>Chordata</taxon>
        <taxon>Craniata</taxon>
        <taxon>Vertebrata</taxon>
        <taxon>Euteleostomi</taxon>
        <taxon>Amphibia</taxon>
        <taxon>Batrachia</taxon>
        <taxon>Anura</taxon>
        <taxon>Pelobatoidea</taxon>
        <taxon>Pelobatidae</taxon>
        <taxon>Pelobates</taxon>
    </lineage>
</organism>
<proteinExistence type="predicted"/>
<evidence type="ECO:0000313" key="1">
    <source>
        <dbReference type="EMBL" id="CAH2284754.1"/>
    </source>
</evidence>
<sequence>MDAREEYFGLGSMCIAISRIISHTHNVSSAETYSSDKCTGETAHFHFLQILERHHIYKYISNNKADLQEDVRGRSITSSSQLEKKKGVANIILDVYKLNPKDFIGCLNIKATFYEKYSVAFDIQCLGAKKFLRKFCQLLSHLAQITGHLLLYSSSVMMQWSECPDEETPHKRERTGI</sequence>
<keyword evidence="2" id="KW-1185">Reference proteome</keyword>